<dbReference type="SUPFAM" id="SSF50199">
    <property type="entry name" value="Staphylococcal nuclease"/>
    <property type="match status" value="1"/>
</dbReference>
<dbReference type="PROSITE" id="PS01123">
    <property type="entry name" value="TNASE_1"/>
    <property type="match status" value="1"/>
</dbReference>
<sequence length="149" mass="16511">MNVLHADTITGKVVAVKDGDTIVVLVDRREVVVRVAGIDAPEKKQPFGDRSKQAMSECAFSMQAIIEWKKTDRYGRAIGKVNVDGVDCGLQIIEKGLAWHYKAYAKEQSEVDRISYALAEESARSAGIGLWVDSSPTAPWLFRHPSHQK</sequence>
<dbReference type="PANTHER" id="PTHR12302">
    <property type="entry name" value="EBNA2 BINDING PROTEIN P100"/>
    <property type="match status" value="1"/>
</dbReference>
<dbReference type="GO" id="GO:0003676">
    <property type="term" value="F:nucleic acid binding"/>
    <property type="evidence" value="ECO:0007669"/>
    <property type="project" value="InterPro"/>
</dbReference>
<dbReference type="KEGG" id="rhg:EXZ61_12880"/>
<dbReference type="InterPro" id="IPR002071">
    <property type="entry name" value="Thermonucl_AS"/>
</dbReference>
<name>A0A515EVU5_9BURK</name>
<evidence type="ECO:0000313" key="2">
    <source>
        <dbReference type="EMBL" id="QDL56800.1"/>
    </source>
</evidence>
<organism evidence="2 3">
    <name type="scientific">Rhodoferax aquaticus</name>
    <dbReference type="NCBI Taxonomy" id="2527691"/>
    <lineage>
        <taxon>Bacteria</taxon>
        <taxon>Pseudomonadati</taxon>
        <taxon>Pseudomonadota</taxon>
        <taxon>Betaproteobacteria</taxon>
        <taxon>Burkholderiales</taxon>
        <taxon>Comamonadaceae</taxon>
        <taxon>Rhodoferax</taxon>
    </lineage>
</organism>
<dbReference type="PANTHER" id="PTHR12302:SF26">
    <property type="entry name" value="BLR1266 PROTEIN"/>
    <property type="match status" value="1"/>
</dbReference>
<accession>A0A515EVU5</accession>
<dbReference type="Gene3D" id="2.40.50.90">
    <property type="match status" value="1"/>
</dbReference>
<gene>
    <name evidence="2" type="ORF">EXZ61_12880</name>
</gene>
<dbReference type="AlphaFoldDB" id="A0A515EVU5"/>
<feature type="domain" description="TNase-like" evidence="1">
    <location>
        <begin position="7"/>
        <end position="133"/>
    </location>
</feature>
<reference evidence="3" key="2">
    <citation type="journal article" date="2020" name="Int. J. Syst. Evol. Microbiol.">
        <title>Genomic insights into a novel species Rhodoferax aquaticus sp. nov., isolated from freshwater.</title>
        <authorList>
            <person name="Li T."/>
            <person name="Zhuo Y."/>
            <person name="Jin C.Z."/>
            <person name="Wu X."/>
            <person name="Ko S.R."/>
            <person name="Jin F.J."/>
            <person name="Ahn C.Y."/>
            <person name="Oh H.M."/>
            <person name="Lee H.G."/>
            <person name="Jin L."/>
        </authorList>
    </citation>
    <scope>NUCLEOTIDE SEQUENCE [LARGE SCALE GENOMIC DNA]</scope>
    <source>
        <strain evidence="3">Gr-4</strain>
    </source>
</reference>
<dbReference type="Pfam" id="PF00565">
    <property type="entry name" value="SNase"/>
    <property type="match status" value="1"/>
</dbReference>
<dbReference type="InterPro" id="IPR016071">
    <property type="entry name" value="Staphylococal_nuclease_OB-fold"/>
</dbReference>
<reference evidence="3" key="1">
    <citation type="submission" date="2019-02" db="EMBL/GenBank/DDBJ databases">
        <title>Complete genome sequence of Rhodoferax sp. Gr-4.</title>
        <authorList>
            <person name="Jin L."/>
        </authorList>
    </citation>
    <scope>NUCLEOTIDE SEQUENCE [LARGE SCALE GENOMIC DNA]</scope>
    <source>
        <strain evidence="3">Gr-4</strain>
    </source>
</reference>
<evidence type="ECO:0000259" key="1">
    <source>
        <dbReference type="PROSITE" id="PS50830"/>
    </source>
</evidence>
<dbReference type="PROSITE" id="PS50830">
    <property type="entry name" value="TNASE_3"/>
    <property type="match status" value="1"/>
</dbReference>
<dbReference type="Proteomes" id="UP000317365">
    <property type="component" value="Chromosome"/>
</dbReference>
<proteinExistence type="predicted"/>
<protein>
    <submittedName>
        <fullName evidence="2">Nuclease</fullName>
    </submittedName>
</protein>
<dbReference type="SMART" id="SM00318">
    <property type="entry name" value="SNc"/>
    <property type="match status" value="1"/>
</dbReference>
<evidence type="ECO:0000313" key="3">
    <source>
        <dbReference type="Proteomes" id="UP000317365"/>
    </source>
</evidence>
<dbReference type="InterPro" id="IPR035437">
    <property type="entry name" value="SNase_OB-fold_sf"/>
</dbReference>
<dbReference type="GO" id="GO:0004518">
    <property type="term" value="F:nuclease activity"/>
    <property type="evidence" value="ECO:0007669"/>
    <property type="project" value="InterPro"/>
</dbReference>
<keyword evidence="3" id="KW-1185">Reference proteome</keyword>
<dbReference type="EMBL" id="CP036282">
    <property type="protein sequence ID" value="QDL56800.1"/>
    <property type="molecule type" value="Genomic_DNA"/>
</dbReference>